<dbReference type="InterPro" id="IPR003439">
    <property type="entry name" value="ABC_transporter-like_ATP-bd"/>
</dbReference>
<feature type="region of interest" description="Disordered" evidence="5">
    <location>
        <begin position="370"/>
        <end position="389"/>
    </location>
</feature>
<keyword evidence="2" id="KW-0547">Nucleotide-binding</keyword>
<dbReference type="InterPro" id="IPR017871">
    <property type="entry name" value="ABC_transporter-like_CS"/>
</dbReference>
<dbReference type="PROSITE" id="PS50893">
    <property type="entry name" value="ABC_TRANSPORTER_2"/>
    <property type="match status" value="2"/>
</dbReference>
<dbReference type="PANTHER" id="PTHR19211:SF135">
    <property type="entry name" value="ATPASE, PUTATIVE (AFU_ORTHOLOGUE AFUA_1G16440)-RELATED"/>
    <property type="match status" value="1"/>
</dbReference>
<feature type="region of interest" description="Disordered" evidence="5">
    <location>
        <begin position="652"/>
        <end position="675"/>
    </location>
</feature>
<dbReference type="CDD" id="cd03221">
    <property type="entry name" value="ABCF_EF-3"/>
    <property type="match status" value="1"/>
</dbReference>
<proteinExistence type="predicted"/>
<dbReference type="PANTHER" id="PTHR19211">
    <property type="entry name" value="ATP-BINDING TRANSPORT PROTEIN-RELATED"/>
    <property type="match status" value="1"/>
</dbReference>
<dbReference type="STRING" id="68775.A0A5C3LSE8"/>
<dbReference type="SUPFAM" id="SSF52540">
    <property type="entry name" value="P-loop containing nucleoside triphosphate hydrolases"/>
    <property type="match status" value="2"/>
</dbReference>
<keyword evidence="1" id="KW-0677">Repeat</keyword>
<evidence type="ECO:0000256" key="2">
    <source>
        <dbReference type="ARBA" id="ARBA00022741"/>
    </source>
</evidence>
<keyword evidence="3" id="KW-0067">ATP-binding</keyword>
<dbReference type="InterPro" id="IPR027417">
    <property type="entry name" value="P-loop_NTPase"/>
</dbReference>
<evidence type="ECO:0000259" key="6">
    <source>
        <dbReference type="PROSITE" id="PS50893"/>
    </source>
</evidence>
<sequence length="709" mass="78483">MDAKIAASSQTSRFHVDTLTTLSQEIDLNQVHISIGLKDLLVDAHLRLKAGVHYALIGRNGEGKSTLLTAISRRLIPGISDNLRILLVSQLEEGSGEPSLTVSGENVETQTDPSISVTNHVVRSDRRRERALAEQHFLLKAHESSASAFDIAKAVFSVRLLRANDELDEAKKIAQRRSGARGSEARKKLLKAEAKVVELKQRLISLDAAELLENVQNTLEALDSGTTEARARTILLGLGFKQEKLDDKFSTLSGGWRSRCSLASALLQKPDLLMLDEPTNYLDVMSVIWTQKYLETLSSTVLVVAHDRDFVDAVAQETIILRNKTLTYFDGNLSEWESHTISDRKGKLRMKEALDKKRVLIEKSIEQGARSAKKTGDENRARMVKSRKKKLDERWGMEKSDKGTRFKLNRDRSGYDLTFRREIEIEDLDRPINLEFPNPEPMRFPGALISANHITFTYPGTKKIVLDDVTVTIHPGDRVGLLGNNGEGKSTLVKVLIGMGGLRPQKGNIERHTRLQMGYFDQHSVEALSVPEISKTSSLGYFLVQVHKNHPHVDIDEGDARAILGSFGLQGRNATNPICTLSGGQKVRLALSLVIYPAPDLLVLDEVTTHLDKDTIVALIRALRKYTGAILLVTHDRHFMRCVIEGESIQTPLGTGENAEDSDDSDSDLDTKSGTVYAVGPKGKVKVLDGGTDGYIALVEKRMKKLGIS</sequence>
<dbReference type="PROSITE" id="PS00211">
    <property type="entry name" value="ABC_TRANSPORTER_1"/>
    <property type="match status" value="1"/>
</dbReference>
<evidence type="ECO:0000256" key="4">
    <source>
        <dbReference type="SAM" id="Coils"/>
    </source>
</evidence>
<keyword evidence="8" id="KW-1185">Reference proteome</keyword>
<evidence type="ECO:0000256" key="3">
    <source>
        <dbReference type="ARBA" id="ARBA00022840"/>
    </source>
</evidence>
<dbReference type="FunFam" id="3.40.50.300:FF:000011">
    <property type="entry name" value="Putative ABC transporter ATP-binding component"/>
    <property type="match status" value="1"/>
</dbReference>
<dbReference type="Proteomes" id="UP000308652">
    <property type="component" value="Unassembled WGS sequence"/>
</dbReference>
<feature type="domain" description="ABC transporter" evidence="6">
    <location>
        <begin position="449"/>
        <end position="678"/>
    </location>
</feature>
<dbReference type="SMART" id="SM00382">
    <property type="entry name" value="AAA"/>
    <property type="match status" value="2"/>
</dbReference>
<protein>
    <submittedName>
        <fullName evidence="7">P-loop containing nucleoside triphosphate hydrolase protein</fullName>
    </submittedName>
</protein>
<name>A0A5C3LSE8_9AGAR</name>
<dbReference type="GO" id="GO:0005524">
    <property type="term" value="F:ATP binding"/>
    <property type="evidence" value="ECO:0007669"/>
    <property type="project" value="UniProtKB-KW"/>
</dbReference>
<feature type="domain" description="ABC transporter" evidence="6">
    <location>
        <begin position="26"/>
        <end position="348"/>
    </location>
</feature>
<reference evidence="7 8" key="1">
    <citation type="journal article" date="2019" name="Nat. Ecol. Evol.">
        <title>Megaphylogeny resolves global patterns of mushroom evolution.</title>
        <authorList>
            <person name="Varga T."/>
            <person name="Krizsan K."/>
            <person name="Foldi C."/>
            <person name="Dima B."/>
            <person name="Sanchez-Garcia M."/>
            <person name="Sanchez-Ramirez S."/>
            <person name="Szollosi G.J."/>
            <person name="Szarkandi J.G."/>
            <person name="Papp V."/>
            <person name="Albert L."/>
            <person name="Andreopoulos W."/>
            <person name="Angelini C."/>
            <person name="Antonin V."/>
            <person name="Barry K.W."/>
            <person name="Bougher N.L."/>
            <person name="Buchanan P."/>
            <person name="Buyck B."/>
            <person name="Bense V."/>
            <person name="Catcheside P."/>
            <person name="Chovatia M."/>
            <person name="Cooper J."/>
            <person name="Damon W."/>
            <person name="Desjardin D."/>
            <person name="Finy P."/>
            <person name="Geml J."/>
            <person name="Haridas S."/>
            <person name="Hughes K."/>
            <person name="Justo A."/>
            <person name="Karasinski D."/>
            <person name="Kautmanova I."/>
            <person name="Kiss B."/>
            <person name="Kocsube S."/>
            <person name="Kotiranta H."/>
            <person name="LaButti K.M."/>
            <person name="Lechner B.E."/>
            <person name="Liimatainen K."/>
            <person name="Lipzen A."/>
            <person name="Lukacs Z."/>
            <person name="Mihaltcheva S."/>
            <person name="Morgado L.N."/>
            <person name="Niskanen T."/>
            <person name="Noordeloos M.E."/>
            <person name="Ohm R.A."/>
            <person name="Ortiz-Santana B."/>
            <person name="Ovrebo C."/>
            <person name="Racz N."/>
            <person name="Riley R."/>
            <person name="Savchenko A."/>
            <person name="Shiryaev A."/>
            <person name="Soop K."/>
            <person name="Spirin V."/>
            <person name="Szebenyi C."/>
            <person name="Tomsovsky M."/>
            <person name="Tulloss R.E."/>
            <person name="Uehling J."/>
            <person name="Grigoriev I.V."/>
            <person name="Vagvolgyi C."/>
            <person name="Papp T."/>
            <person name="Martin F.M."/>
            <person name="Miettinen O."/>
            <person name="Hibbett D.S."/>
            <person name="Nagy L.G."/>
        </authorList>
    </citation>
    <scope>NUCLEOTIDE SEQUENCE [LARGE SCALE GENOMIC DNA]</scope>
    <source>
        <strain evidence="7 8">CBS 166.37</strain>
    </source>
</reference>
<accession>A0A5C3LSE8</accession>
<evidence type="ECO:0000256" key="1">
    <source>
        <dbReference type="ARBA" id="ARBA00022737"/>
    </source>
</evidence>
<dbReference type="Gene3D" id="3.40.50.300">
    <property type="entry name" value="P-loop containing nucleotide triphosphate hydrolases"/>
    <property type="match status" value="2"/>
</dbReference>
<dbReference type="Pfam" id="PF00005">
    <property type="entry name" value="ABC_tran"/>
    <property type="match status" value="2"/>
</dbReference>
<dbReference type="EMBL" id="ML213619">
    <property type="protein sequence ID" value="TFK35712.1"/>
    <property type="molecule type" value="Genomic_DNA"/>
</dbReference>
<dbReference type="GO" id="GO:0016887">
    <property type="term" value="F:ATP hydrolysis activity"/>
    <property type="evidence" value="ECO:0007669"/>
    <property type="project" value="InterPro"/>
</dbReference>
<keyword evidence="7" id="KW-0378">Hydrolase</keyword>
<dbReference type="InterPro" id="IPR050611">
    <property type="entry name" value="ABCF"/>
</dbReference>
<gene>
    <name evidence="7" type="ORF">BDQ12DRAFT_699930</name>
</gene>
<evidence type="ECO:0000313" key="7">
    <source>
        <dbReference type="EMBL" id="TFK35712.1"/>
    </source>
</evidence>
<organism evidence="7 8">
    <name type="scientific">Crucibulum laeve</name>
    <dbReference type="NCBI Taxonomy" id="68775"/>
    <lineage>
        <taxon>Eukaryota</taxon>
        <taxon>Fungi</taxon>
        <taxon>Dikarya</taxon>
        <taxon>Basidiomycota</taxon>
        <taxon>Agaricomycotina</taxon>
        <taxon>Agaricomycetes</taxon>
        <taxon>Agaricomycetidae</taxon>
        <taxon>Agaricales</taxon>
        <taxon>Agaricineae</taxon>
        <taxon>Nidulariaceae</taxon>
        <taxon>Crucibulum</taxon>
    </lineage>
</organism>
<dbReference type="InterPro" id="IPR003593">
    <property type="entry name" value="AAA+_ATPase"/>
</dbReference>
<evidence type="ECO:0000313" key="8">
    <source>
        <dbReference type="Proteomes" id="UP000308652"/>
    </source>
</evidence>
<evidence type="ECO:0000256" key="5">
    <source>
        <dbReference type="SAM" id="MobiDB-lite"/>
    </source>
</evidence>
<dbReference type="AlphaFoldDB" id="A0A5C3LSE8"/>
<feature type="compositionally biased region" description="Acidic residues" evidence="5">
    <location>
        <begin position="658"/>
        <end position="668"/>
    </location>
</feature>
<keyword evidence="4" id="KW-0175">Coiled coil</keyword>
<dbReference type="OrthoDB" id="2110130at2759"/>
<feature type="coiled-coil region" evidence="4">
    <location>
        <begin position="182"/>
        <end position="209"/>
    </location>
</feature>